<dbReference type="FunFam" id="2.10.25.10:FF:000041">
    <property type="entry name" value="matrilin-2 isoform X1"/>
    <property type="match status" value="2"/>
</dbReference>
<dbReference type="InterPro" id="IPR001881">
    <property type="entry name" value="EGF-like_Ca-bd_dom"/>
</dbReference>
<dbReference type="SMART" id="SM00181">
    <property type="entry name" value="EGF"/>
    <property type="match status" value="2"/>
</dbReference>
<dbReference type="InterPro" id="IPR002035">
    <property type="entry name" value="VWF_A"/>
</dbReference>
<dbReference type="InterPro" id="IPR009030">
    <property type="entry name" value="Growth_fac_rcpt_cys_sf"/>
</dbReference>
<dbReference type="PRINTS" id="PR00453">
    <property type="entry name" value="VWFADOMAIN"/>
</dbReference>
<reference evidence="12" key="3">
    <citation type="submission" date="2025-09" db="UniProtKB">
        <authorList>
            <consortium name="Ensembl"/>
        </authorList>
    </citation>
    <scope>IDENTIFICATION</scope>
</reference>
<dbReference type="Gene3D" id="1.20.5.30">
    <property type="match status" value="1"/>
</dbReference>
<dbReference type="InterPro" id="IPR050525">
    <property type="entry name" value="ECM_Assembly_Org"/>
</dbReference>
<keyword evidence="2" id="KW-0964">Secreted</keyword>
<evidence type="ECO:0000256" key="3">
    <source>
        <dbReference type="ARBA" id="ARBA00022536"/>
    </source>
</evidence>
<evidence type="ECO:0000313" key="12">
    <source>
        <dbReference type="Ensembl" id="ENSOTSP00005136769.1"/>
    </source>
</evidence>
<dbReference type="PROSITE" id="PS01186">
    <property type="entry name" value="EGF_2"/>
    <property type="match status" value="2"/>
</dbReference>
<evidence type="ECO:0000256" key="1">
    <source>
        <dbReference type="ARBA" id="ARBA00004613"/>
    </source>
</evidence>
<dbReference type="FunFam" id="3.40.50.410:FF:000004">
    <property type="entry name" value="collagen alpha-6(VI) chain"/>
    <property type="match status" value="1"/>
</dbReference>
<dbReference type="PROSITE" id="PS50026">
    <property type="entry name" value="EGF_3"/>
    <property type="match status" value="1"/>
</dbReference>
<comment type="caution">
    <text evidence="9">Lacks conserved residue(s) required for the propagation of feature annotation.</text>
</comment>
<feature type="domain" description="EGF-like" evidence="10">
    <location>
        <begin position="58"/>
        <end position="98"/>
    </location>
</feature>
<evidence type="ECO:0000256" key="9">
    <source>
        <dbReference type="PROSITE-ProRule" id="PRU00076"/>
    </source>
</evidence>
<evidence type="ECO:0000256" key="2">
    <source>
        <dbReference type="ARBA" id="ARBA00022525"/>
    </source>
</evidence>
<protein>
    <recommendedName>
        <fullName evidence="14">Matrilin 2</fullName>
    </recommendedName>
</protein>
<proteinExistence type="predicted"/>
<dbReference type="GO" id="GO:0005576">
    <property type="term" value="C:extracellular region"/>
    <property type="evidence" value="ECO:0007669"/>
    <property type="project" value="UniProtKB-SubCell"/>
</dbReference>
<dbReference type="SMART" id="SM00179">
    <property type="entry name" value="EGF_CA"/>
    <property type="match status" value="2"/>
</dbReference>
<keyword evidence="8" id="KW-0325">Glycoprotein</keyword>
<keyword evidence="7" id="KW-1015">Disulfide bond</keyword>
<evidence type="ECO:0000256" key="4">
    <source>
        <dbReference type="ARBA" id="ARBA00022729"/>
    </source>
</evidence>
<name>A0AAZ3R9J0_ONCTS</name>
<evidence type="ECO:0000256" key="8">
    <source>
        <dbReference type="ARBA" id="ARBA00023180"/>
    </source>
</evidence>
<dbReference type="InterPro" id="IPR036337">
    <property type="entry name" value="Matrilin_CC_sf"/>
</dbReference>
<dbReference type="Pfam" id="PF14670">
    <property type="entry name" value="FXa_inhibition"/>
    <property type="match status" value="2"/>
</dbReference>
<feature type="domain" description="VWFA" evidence="11">
    <location>
        <begin position="147"/>
        <end position="350"/>
    </location>
</feature>
<dbReference type="AlphaFoldDB" id="A0AAZ3R9J0"/>
<dbReference type="SUPFAM" id="SSF53300">
    <property type="entry name" value="vWA-like"/>
    <property type="match status" value="1"/>
</dbReference>
<reference evidence="12" key="2">
    <citation type="submission" date="2025-08" db="UniProtKB">
        <authorList>
            <consortium name="Ensembl"/>
        </authorList>
    </citation>
    <scope>IDENTIFICATION</scope>
</reference>
<evidence type="ECO:0000256" key="6">
    <source>
        <dbReference type="ARBA" id="ARBA00023054"/>
    </source>
</evidence>
<accession>A0AAZ3R9J0</accession>
<dbReference type="PANTHER" id="PTHR24020">
    <property type="entry name" value="COLLAGEN ALPHA"/>
    <property type="match status" value="1"/>
</dbReference>
<dbReference type="InterPro" id="IPR000152">
    <property type="entry name" value="EGF-type_Asp/Asn_hydroxyl_site"/>
</dbReference>
<evidence type="ECO:0000313" key="13">
    <source>
        <dbReference type="Proteomes" id="UP000694402"/>
    </source>
</evidence>
<dbReference type="GO" id="GO:0005509">
    <property type="term" value="F:calcium ion binding"/>
    <property type="evidence" value="ECO:0007669"/>
    <property type="project" value="InterPro"/>
</dbReference>
<dbReference type="PROSITE" id="PS50234">
    <property type="entry name" value="VWFA"/>
    <property type="match status" value="1"/>
</dbReference>
<organism evidence="12 13">
    <name type="scientific">Oncorhynchus tshawytscha</name>
    <name type="common">Chinook salmon</name>
    <name type="synonym">Salmo tshawytscha</name>
    <dbReference type="NCBI Taxonomy" id="74940"/>
    <lineage>
        <taxon>Eukaryota</taxon>
        <taxon>Metazoa</taxon>
        <taxon>Chordata</taxon>
        <taxon>Craniata</taxon>
        <taxon>Vertebrata</taxon>
        <taxon>Euteleostomi</taxon>
        <taxon>Actinopterygii</taxon>
        <taxon>Neopterygii</taxon>
        <taxon>Teleostei</taxon>
        <taxon>Protacanthopterygii</taxon>
        <taxon>Salmoniformes</taxon>
        <taxon>Salmonidae</taxon>
        <taxon>Salmoninae</taxon>
        <taxon>Oncorhynchus</taxon>
    </lineage>
</organism>
<dbReference type="InterPro" id="IPR019466">
    <property type="entry name" value="Matrilin_CC_trimer"/>
</dbReference>
<keyword evidence="13" id="KW-1185">Reference proteome</keyword>
<evidence type="ECO:0000259" key="11">
    <source>
        <dbReference type="PROSITE" id="PS50234"/>
    </source>
</evidence>
<dbReference type="Pfam" id="PF10393">
    <property type="entry name" value="Matrilin_ccoil"/>
    <property type="match status" value="1"/>
</dbReference>
<dbReference type="GeneTree" id="ENSGT00940000158008"/>
<dbReference type="PROSITE" id="PS00010">
    <property type="entry name" value="ASX_HYDROXYL"/>
    <property type="match status" value="1"/>
</dbReference>
<dbReference type="Proteomes" id="UP000694402">
    <property type="component" value="Unassembled WGS sequence"/>
</dbReference>
<comment type="subcellular location">
    <subcellularLocation>
        <location evidence="1">Secreted</location>
    </subcellularLocation>
</comment>
<keyword evidence="6" id="KW-0175">Coiled coil</keyword>
<dbReference type="InterPro" id="IPR000742">
    <property type="entry name" value="EGF"/>
</dbReference>
<dbReference type="Pfam" id="PF00092">
    <property type="entry name" value="VWA"/>
    <property type="match status" value="1"/>
</dbReference>
<evidence type="ECO:0000259" key="10">
    <source>
        <dbReference type="PROSITE" id="PS50026"/>
    </source>
</evidence>
<dbReference type="Ensembl" id="ENSOTST00005142478.1">
    <property type="protein sequence ID" value="ENSOTSP00005136769.1"/>
    <property type="gene ID" value="ENSOTSG00005041536.2"/>
</dbReference>
<evidence type="ECO:0000256" key="5">
    <source>
        <dbReference type="ARBA" id="ARBA00022737"/>
    </source>
</evidence>
<sequence>MYEFKPIYVCFYLSPPGIDYCDLGNHGCQHDCVSSPESYVCRCTRGYVLNRDGKTCSKLDPCSLGNHGCEHDCVNTEDSFMCRCREGYKLRPDNRTCQSKSMACFHVFLSYILLLSCHGKVDLGRRDDLTLFVSNTAEAECSDGVMDLVFVIDGSKSLGPANFDLAKQFVNSIVYSLDVSGTGTHMGLLQYSSKVRTEFILGQYTSGRDINRAVSRMQYMGRGSMTGAALRHMFEYSFSAKEGARPDMPRVSIVFTDGGSQDDVSKWATKAKDAGITIYALGVGKAIEEELREIASNNMGEITDKLKSRICKEKPSLQDMCKCENVMLFQRQVSEQLRRLTQNNILYSSVVVCIL</sequence>
<keyword evidence="5" id="KW-0677">Repeat</keyword>
<dbReference type="Gene3D" id="2.10.25.10">
    <property type="entry name" value="Laminin"/>
    <property type="match status" value="2"/>
</dbReference>
<evidence type="ECO:0008006" key="14">
    <source>
        <dbReference type="Google" id="ProtNLM"/>
    </source>
</evidence>
<dbReference type="PANTHER" id="PTHR24020:SF87">
    <property type="entry name" value="COLLAGEN ALPHA-1(VI) CHAIN-LIKE"/>
    <property type="match status" value="1"/>
</dbReference>
<dbReference type="SMART" id="SM00327">
    <property type="entry name" value="VWA"/>
    <property type="match status" value="1"/>
</dbReference>
<evidence type="ECO:0000256" key="7">
    <source>
        <dbReference type="ARBA" id="ARBA00023157"/>
    </source>
</evidence>
<dbReference type="SMART" id="SM01279">
    <property type="entry name" value="Matrilin_ccoil"/>
    <property type="match status" value="1"/>
</dbReference>
<reference evidence="13" key="1">
    <citation type="journal article" date="2018" name="PLoS ONE">
        <title>Chinook salmon (Oncorhynchus tshawytscha) genome and transcriptome.</title>
        <authorList>
            <person name="Christensen K.A."/>
            <person name="Leong J.S."/>
            <person name="Sakhrani D."/>
            <person name="Biagi C.A."/>
            <person name="Minkley D.R."/>
            <person name="Withler R.E."/>
            <person name="Rondeau E.B."/>
            <person name="Koop B.F."/>
            <person name="Devlin R.H."/>
        </authorList>
    </citation>
    <scope>NUCLEOTIDE SEQUENCE [LARGE SCALE GENOMIC DNA]</scope>
</reference>
<keyword evidence="4" id="KW-0732">Signal</keyword>
<dbReference type="Gene3D" id="3.40.50.410">
    <property type="entry name" value="von Willebrand factor, type A domain"/>
    <property type="match status" value="1"/>
</dbReference>
<keyword evidence="3 9" id="KW-0245">EGF-like domain</keyword>
<dbReference type="InterPro" id="IPR036465">
    <property type="entry name" value="vWFA_dom_sf"/>
</dbReference>
<dbReference type="SUPFAM" id="SSF57184">
    <property type="entry name" value="Growth factor receptor domain"/>
    <property type="match status" value="1"/>
</dbReference>